<dbReference type="PRINTS" id="PR00992">
    <property type="entry name" value="ALARACEMASE"/>
</dbReference>
<dbReference type="CDD" id="cd06827">
    <property type="entry name" value="PLPDE_III_AR_proteobact"/>
    <property type="match status" value="1"/>
</dbReference>
<evidence type="ECO:0000256" key="5">
    <source>
        <dbReference type="HAMAP-Rule" id="MF_01201"/>
    </source>
</evidence>
<dbReference type="SUPFAM" id="SSF50621">
    <property type="entry name" value="Alanine racemase C-terminal domain-like"/>
    <property type="match status" value="1"/>
</dbReference>
<dbReference type="FunFam" id="3.20.20.10:FF:000002">
    <property type="entry name" value="Alanine racemase"/>
    <property type="match status" value="1"/>
</dbReference>
<dbReference type="InterPro" id="IPR011079">
    <property type="entry name" value="Ala_racemase_C"/>
</dbReference>
<comment type="cofactor">
    <cofactor evidence="2 5 6">
        <name>pyridoxal 5'-phosphate</name>
        <dbReference type="ChEBI" id="CHEBI:597326"/>
    </cofactor>
</comment>
<evidence type="ECO:0000256" key="7">
    <source>
        <dbReference type="PIRSR" id="PIRSR600821-52"/>
    </source>
</evidence>
<dbReference type="InterPro" id="IPR009006">
    <property type="entry name" value="Ala_racemase/Decarboxylase_C"/>
</dbReference>
<dbReference type="PANTHER" id="PTHR30511:SF0">
    <property type="entry name" value="ALANINE RACEMASE, CATABOLIC-RELATED"/>
    <property type="match status" value="1"/>
</dbReference>
<evidence type="ECO:0000256" key="6">
    <source>
        <dbReference type="PIRSR" id="PIRSR600821-50"/>
    </source>
</evidence>
<keyword evidence="10" id="KW-1185">Reference proteome</keyword>
<comment type="caution">
    <text evidence="9">The sequence shown here is derived from an EMBL/GenBank/DDBJ whole genome shotgun (WGS) entry which is preliminary data.</text>
</comment>
<feature type="binding site" evidence="5 7">
    <location>
        <position position="300"/>
    </location>
    <ligand>
        <name>substrate</name>
    </ligand>
</feature>
<dbReference type="PROSITE" id="PS00395">
    <property type="entry name" value="ALANINE_RACEMASE"/>
    <property type="match status" value="1"/>
</dbReference>
<dbReference type="Pfam" id="PF00842">
    <property type="entry name" value="Ala_racemase_C"/>
    <property type="match status" value="1"/>
</dbReference>
<dbReference type="PANTHER" id="PTHR30511">
    <property type="entry name" value="ALANINE RACEMASE"/>
    <property type="match status" value="1"/>
</dbReference>
<dbReference type="Proteomes" id="UP000321548">
    <property type="component" value="Unassembled WGS sequence"/>
</dbReference>
<comment type="function">
    <text evidence="5">Catalyzes the interconversion of L-alanine and D-alanine. May also act on other amino acids.</text>
</comment>
<keyword evidence="4 5" id="KW-0413">Isomerase</keyword>
<dbReference type="InterPro" id="IPR029066">
    <property type="entry name" value="PLP-binding_barrel"/>
</dbReference>
<proteinExistence type="inferred from homology"/>
<evidence type="ECO:0000256" key="3">
    <source>
        <dbReference type="ARBA" id="ARBA00022898"/>
    </source>
</evidence>
<evidence type="ECO:0000256" key="1">
    <source>
        <dbReference type="ARBA" id="ARBA00000316"/>
    </source>
</evidence>
<dbReference type="AlphaFoldDB" id="A0A5C8P1K4"/>
<dbReference type="Gene3D" id="2.40.37.10">
    <property type="entry name" value="Lyase, Ornithine Decarboxylase, Chain A, domain 1"/>
    <property type="match status" value="1"/>
</dbReference>
<gene>
    <name evidence="9" type="primary">alr</name>
    <name evidence="9" type="ORF">FHP08_06165</name>
</gene>
<reference evidence="9 10" key="1">
    <citation type="submission" date="2019-06" db="EMBL/GenBank/DDBJ databases">
        <title>Quisquiliibacterium sp. nov., isolated from a maize field.</title>
        <authorList>
            <person name="Lin S.-Y."/>
            <person name="Tsai C.-F."/>
            <person name="Young C.-C."/>
        </authorList>
    </citation>
    <scope>NUCLEOTIDE SEQUENCE [LARGE SCALE GENOMIC DNA]</scope>
    <source>
        <strain evidence="9 10">CC-CFT501</strain>
    </source>
</reference>
<dbReference type="InterPro" id="IPR000821">
    <property type="entry name" value="Ala_racemase"/>
</dbReference>
<organism evidence="9 10">
    <name type="scientific">Zeimonas arvi</name>
    <dbReference type="NCBI Taxonomy" id="2498847"/>
    <lineage>
        <taxon>Bacteria</taxon>
        <taxon>Pseudomonadati</taxon>
        <taxon>Pseudomonadota</taxon>
        <taxon>Betaproteobacteria</taxon>
        <taxon>Burkholderiales</taxon>
        <taxon>Burkholderiaceae</taxon>
        <taxon>Zeimonas</taxon>
    </lineage>
</organism>
<dbReference type="SUPFAM" id="SSF51419">
    <property type="entry name" value="PLP-binding barrel"/>
    <property type="match status" value="1"/>
</dbReference>
<evidence type="ECO:0000256" key="4">
    <source>
        <dbReference type="ARBA" id="ARBA00023235"/>
    </source>
</evidence>
<feature type="modified residue" description="N6-(pyridoxal phosphate)lysine" evidence="5 6">
    <location>
        <position position="35"/>
    </location>
</feature>
<comment type="similarity">
    <text evidence="5">Belongs to the alanine racemase family.</text>
</comment>
<dbReference type="GO" id="GO:0030170">
    <property type="term" value="F:pyridoxal phosphate binding"/>
    <property type="evidence" value="ECO:0007669"/>
    <property type="project" value="UniProtKB-UniRule"/>
</dbReference>
<comment type="catalytic activity">
    <reaction evidence="1 5">
        <text>L-alanine = D-alanine</text>
        <dbReference type="Rhea" id="RHEA:20249"/>
        <dbReference type="ChEBI" id="CHEBI:57416"/>
        <dbReference type="ChEBI" id="CHEBI:57972"/>
        <dbReference type="EC" id="5.1.1.1"/>
    </reaction>
</comment>
<dbReference type="RefSeq" id="WP_147703441.1">
    <property type="nucleotide sequence ID" value="NZ_VDUY01000002.1"/>
</dbReference>
<dbReference type="HAMAP" id="MF_01201">
    <property type="entry name" value="Ala_racemase"/>
    <property type="match status" value="1"/>
</dbReference>
<feature type="active site" description="Proton acceptor; specific for L-alanine" evidence="5">
    <location>
        <position position="252"/>
    </location>
</feature>
<evidence type="ECO:0000256" key="2">
    <source>
        <dbReference type="ARBA" id="ARBA00001933"/>
    </source>
</evidence>
<dbReference type="EC" id="5.1.1.1" evidence="5"/>
<dbReference type="InterPro" id="IPR001608">
    <property type="entry name" value="Ala_racemase_N"/>
</dbReference>
<feature type="active site" description="Proton acceptor; specific for D-alanine" evidence="5">
    <location>
        <position position="35"/>
    </location>
</feature>
<dbReference type="GO" id="GO:0008784">
    <property type="term" value="F:alanine racemase activity"/>
    <property type="evidence" value="ECO:0007669"/>
    <property type="project" value="UniProtKB-UniRule"/>
</dbReference>
<dbReference type="NCBIfam" id="TIGR00492">
    <property type="entry name" value="alr"/>
    <property type="match status" value="1"/>
</dbReference>
<dbReference type="InterPro" id="IPR020622">
    <property type="entry name" value="Ala_racemase_pyridoxalP-BS"/>
</dbReference>
<dbReference type="SMART" id="SM01005">
    <property type="entry name" value="Ala_racemase_C"/>
    <property type="match status" value="1"/>
</dbReference>
<evidence type="ECO:0000313" key="10">
    <source>
        <dbReference type="Proteomes" id="UP000321548"/>
    </source>
</evidence>
<dbReference type="UniPathway" id="UPA00042">
    <property type="reaction ID" value="UER00497"/>
</dbReference>
<comment type="pathway">
    <text evidence="5">Amino-acid biosynthesis; D-alanine biosynthesis; D-alanine from L-alanine: step 1/1.</text>
</comment>
<feature type="domain" description="Alanine racemase C-terminal" evidence="8">
    <location>
        <begin position="231"/>
        <end position="356"/>
    </location>
</feature>
<keyword evidence="3 5" id="KW-0663">Pyridoxal phosphate</keyword>
<sequence length="360" mass="37820">MSRPISATVSVAAMRHNLARVRALAPGARVWAVVKANAYGHGLEAALEGFREADGLALVEFDKARALREAGWQRPILMLEGAFDEADVAQAARDRLSLVVHEPRQVDWVEAARPAEPIDLHLKFNSGMNRLGFDEAGLRQAHARLSGLPGAGAIALVTHFANSDLPGGANAAIASFERATAGLAGERSLANSAAVIAVQPAHRDWVRPGIMLYGASPFADRSAADCGLKPAMKLVSRLISVRTLAAGESVGYGSTFTADRPMRVGVVACGYADGYPRHAPTGTPIAVAGRRTRTLGRVSMDMLVADLGPVPQARAGAEVELWGGGVVDIDEVAASAGTIGYELMCALAPRVTLRVDRAEP</sequence>
<evidence type="ECO:0000313" key="9">
    <source>
        <dbReference type="EMBL" id="TXL67192.1"/>
    </source>
</evidence>
<evidence type="ECO:0000259" key="8">
    <source>
        <dbReference type="SMART" id="SM01005"/>
    </source>
</evidence>
<dbReference type="GO" id="GO:0030632">
    <property type="term" value="P:D-alanine biosynthetic process"/>
    <property type="evidence" value="ECO:0007669"/>
    <property type="project" value="UniProtKB-UniRule"/>
</dbReference>
<dbReference type="GO" id="GO:0005829">
    <property type="term" value="C:cytosol"/>
    <property type="evidence" value="ECO:0007669"/>
    <property type="project" value="TreeGrafter"/>
</dbReference>
<dbReference type="OrthoDB" id="9813814at2"/>
<protein>
    <recommendedName>
        <fullName evidence="5">Alanine racemase</fullName>
        <ecNumber evidence="5">5.1.1.1</ecNumber>
    </recommendedName>
</protein>
<name>A0A5C8P1K4_9BURK</name>
<dbReference type="EMBL" id="VDUY01000002">
    <property type="protein sequence ID" value="TXL67192.1"/>
    <property type="molecule type" value="Genomic_DNA"/>
</dbReference>
<dbReference type="Pfam" id="PF01168">
    <property type="entry name" value="Ala_racemase_N"/>
    <property type="match status" value="1"/>
</dbReference>
<dbReference type="Gene3D" id="3.20.20.10">
    <property type="entry name" value="Alanine racemase"/>
    <property type="match status" value="1"/>
</dbReference>
<feature type="binding site" evidence="5 7">
    <location>
        <position position="130"/>
    </location>
    <ligand>
        <name>substrate</name>
    </ligand>
</feature>
<accession>A0A5C8P1K4</accession>